<dbReference type="EMBL" id="NEBY01000026">
    <property type="protein sequence ID" value="PRJ67528.1"/>
    <property type="molecule type" value="Genomic_DNA"/>
</dbReference>
<organism evidence="1 2">
    <name type="scientific">Haemophilus influenzae</name>
    <dbReference type="NCBI Taxonomy" id="727"/>
    <lineage>
        <taxon>Bacteria</taxon>
        <taxon>Pseudomonadati</taxon>
        <taxon>Pseudomonadota</taxon>
        <taxon>Gammaproteobacteria</taxon>
        <taxon>Pasteurellales</taxon>
        <taxon>Pasteurellaceae</taxon>
        <taxon>Haemophilus</taxon>
    </lineage>
</organism>
<comment type="caution">
    <text evidence="1">The sequence shown here is derived from an EMBL/GenBank/DDBJ whole genome shotgun (WGS) entry which is preliminary data.</text>
</comment>
<evidence type="ECO:0000313" key="2">
    <source>
        <dbReference type="Proteomes" id="UP000238532"/>
    </source>
</evidence>
<reference evidence="1 2" key="1">
    <citation type="submission" date="2017-04" db="EMBL/GenBank/DDBJ databases">
        <title>Haemophilus influenzae in COPD genome sequencing project.</title>
        <authorList>
            <person name="Murphy T.F."/>
            <person name="Kong Y."/>
            <person name="Nadendla S."/>
            <person name="Tettelin H."/>
            <person name="Pettigrew M."/>
        </authorList>
    </citation>
    <scope>NUCLEOTIDE SEQUENCE [LARGE SCALE GENOMIC DNA]</scope>
    <source>
        <strain evidence="1 2">56P127H1</strain>
    </source>
</reference>
<dbReference type="Proteomes" id="UP000238532">
    <property type="component" value="Unassembled WGS sequence"/>
</dbReference>
<proteinExistence type="predicted"/>
<evidence type="ECO:0000313" key="1">
    <source>
        <dbReference type="EMBL" id="PRJ67528.1"/>
    </source>
</evidence>
<gene>
    <name evidence="1" type="ORF">BV102_01504</name>
</gene>
<accession>A0A2S9RSN1</accession>
<sequence length="181" mass="20844">MTDFTPFISEYKWIDPAAANIFDKPLTKNDIGKTTEQIDLDRICLLKRARTNCYLIIKDTVYGQFFIKGGNVLNLDTLTWEISAEKQTALFAETQTRLIANIDENAANYEGECSRYISDFAQRARLANKTATNLILTQSARLEKLQIELSNQRMYKYKLKTSHLILDQLQSIHNDIIKQNT</sequence>
<protein>
    <submittedName>
        <fullName evidence="1">Uncharacterized protein</fullName>
    </submittedName>
</protein>
<dbReference type="AlphaFoldDB" id="A0A2S9RSN1"/>
<name>A0A2S9RSN1_HAEIF</name>